<protein>
    <submittedName>
        <fullName evidence="1">Uncharacterized protein</fullName>
    </submittedName>
</protein>
<accession>A0A9W4TNN7</accession>
<reference evidence="1" key="1">
    <citation type="submission" date="2022-10" db="EMBL/GenBank/DDBJ databases">
        <authorList>
            <person name="Botero Cardona J."/>
        </authorList>
    </citation>
    <scope>NUCLEOTIDE SEQUENCE</scope>
    <source>
        <strain evidence="1">LMG 31819</strain>
    </source>
</reference>
<name>A0A9W4TNN7_9PROT</name>
<evidence type="ECO:0000313" key="2">
    <source>
        <dbReference type="Proteomes" id="UP001154255"/>
    </source>
</evidence>
<proteinExistence type="predicted"/>
<comment type="caution">
    <text evidence="1">The sequence shown here is derived from an EMBL/GenBank/DDBJ whole genome shotgun (WGS) entry which is preliminary data.</text>
</comment>
<dbReference type="EMBL" id="CAMXCM010000013">
    <property type="protein sequence ID" value="CAI3959374.1"/>
    <property type="molecule type" value="Genomic_DNA"/>
</dbReference>
<feature type="non-terminal residue" evidence="1">
    <location>
        <position position="136"/>
    </location>
</feature>
<dbReference type="RefSeq" id="WP_271807729.1">
    <property type="nucleotide sequence ID" value="NZ_CAMXCM010000013.1"/>
</dbReference>
<dbReference type="AlphaFoldDB" id="A0A9W4TNN7"/>
<sequence>MRKDKQCGCSLLDNYSVCNDQQTTNSDATETIQDTQQIFHTDQIIIIRKNGNRAEVYQAKFSDLAPEVALLIIKQATKAMPRTDPSDGCSLWIDEGFVRIASGDPSSLGSLSPTAMQKSLAEAFKILPTSDPGDGS</sequence>
<gene>
    <name evidence="1" type="ORF">R53530_LOCUS2332</name>
</gene>
<evidence type="ECO:0000313" key="1">
    <source>
        <dbReference type="EMBL" id="CAI3959374.1"/>
    </source>
</evidence>
<organism evidence="1 2">
    <name type="scientific">Commensalibacter communis</name>
    <dbReference type="NCBI Taxonomy" id="2972786"/>
    <lineage>
        <taxon>Bacteria</taxon>
        <taxon>Pseudomonadati</taxon>
        <taxon>Pseudomonadota</taxon>
        <taxon>Alphaproteobacteria</taxon>
        <taxon>Acetobacterales</taxon>
        <taxon>Acetobacteraceae</taxon>
    </lineage>
</organism>
<dbReference type="Proteomes" id="UP001154255">
    <property type="component" value="Unassembled WGS sequence"/>
</dbReference>